<sequence>MPRSTFRRIEVDFLETYIPSWRELKGNAGDKIDQSTRLNARSLHVCKVVREFLAKFQDRDPTFSDPSPITFTQEEVSDLGRRICQWLNNNTRSNIGQATAKKQALKGRIHARNLATQRYHQEINEMARKLKSDQPGIHQMAAFNQATTNFMVELEQADPERYQKLFLDAESIRSAGSKDYSELAPEVIAKWVVRFLDKIEAHGRSLPVHIWCIVAYTTPPDDEVMGYGYNFTLDNGIFYGSPTNKKMKKLFMDWLQNTLGVSAVGSIEHAAPTVYPDPTRSFRPCLPAVSDVKKVSAHQLRAWLRTYFNYMRMWQGGSGPLGWKEISQDTSFRYIPKACFPPGVSKLLSPHDMSRTELEAWYSWIISGQEGRLQPHQNFRFSIVERGKDLPPLEFPEPIVAAPVNSQLTWTVEEKLYAYKVCKIAEDSLTGLHWDGLPLARTQDVFQPLSATLQTQLSNACAPEYWTSVVISMLFEYEQYGPVHTQDLGSKEPLSSYIDPSMSDIAFNSFLGEASFRVAALLEDHPSYPDYALSTFIHWAKTNTRLRHSQSNTWRAGPAGVRWIGGIYAHFACAFTLFETGIDILPTEVRQAFSLVNFSRLKSLLIAFGSWLEASINKSIAILRHTFKERAGAWRTAVVSAYLAYAEDDAGNESLAFDTHRIPQTRAGLQQCYEMLEDTDPHVTLGANNDEFRDVQRRFRRMARELEDELSDRDSTSGEEIQMPDLGSQSDSNSSSKTSKSQAPGSKRVSTSSDVAQLWGRVPFSNDNSGAEQPPRGFIHTTLPVAETIHLEALGSTTRSDLEQMVDAALWEDAEPALPDPSPSEDSHARFEQITAQMEAELGDSAPIYMNHRGSGQVLKRSGQVNRRSAGLGDLALWCPACPLIDVNYIHNDVMEGLEYLFWQQISYDGSFQLTRKNKAVDKHDTCLTDSFLYWVSQRQYRTHLSTNDSVNYEQKATGTNRCNNHRAVNDTWVRQLGVAETGMGAVTCARHTFFMPQGCVNYWKGERYAYTDYALGSVISRLMQEGCTDIGVFYDIFSWFYGGVPKYHLAAHVDSCYAVYSLNNMYGVGRLDAEGCERGWANINQASGSTSEKGPGARIDSLNFCMNDWNWKKFTSTITLLIKKWEEARRLAVEQEEAWKAHHLLLPSVLTVTWAGMSTDPVEINALREDRLFSTADSARSKPPGVH</sequence>
<dbReference type="HOGENOM" id="CLU_272161_0_0_1"/>
<dbReference type="Pfam" id="PF18758">
    <property type="entry name" value="KDZ"/>
    <property type="match status" value="2"/>
</dbReference>
<evidence type="ECO:0000313" key="2">
    <source>
        <dbReference type="EMBL" id="CCO32622.1"/>
    </source>
</evidence>
<accession>M5C9Y2</accession>
<proteinExistence type="predicted"/>
<dbReference type="EMBL" id="CAOJ01010144">
    <property type="protein sequence ID" value="CCO32622.1"/>
    <property type="molecule type" value="Genomic_DNA"/>
</dbReference>
<feature type="region of interest" description="Disordered" evidence="1">
    <location>
        <begin position="706"/>
        <end position="754"/>
    </location>
</feature>
<evidence type="ECO:0000313" key="3">
    <source>
        <dbReference type="Proteomes" id="UP000012065"/>
    </source>
</evidence>
<organism evidence="2 3">
    <name type="scientific">Thanatephorus cucumeris (strain AG1-IB / isolate 7/3/14)</name>
    <name type="common">Lettuce bottom rot fungus</name>
    <name type="synonym">Rhizoctonia solani</name>
    <dbReference type="NCBI Taxonomy" id="1108050"/>
    <lineage>
        <taxon>Eukaryota</taxon>
        <taxon>Fungi</taxon>
        <taxon>Dikarya</taxon>
        <taxon>Basidiomycota</taxon>
        <taxon>Agaricomycotina</taxon>
        <taxon>Agaricomycetes</taxon>
        <taxon>Cantharellales</taxon>
        <taxon>Ceratobasidiaceae</taxon>
        <taxon>Rhizoctonia</taxon>
        <taxon>Rhizoctonia solani AG-1</taxon>
    </lineage>
</organism>
<feature type="compositionally biased region" description="Low complexity" evidence="1">
    <location>
        <begin position="728"/>
        <end position="742"/>
    </location>
</feature>
<reference evidence="2 3" key="1">
    <citation type="journal article" date="2013" name="J. Biotechnol.">
        <title>Establishment and interpretation of the genome sequence of the phytopathogenic fungus Rhizoctonia solani AG1-IB isolate 7/3/14.</title>
        <authorList>
            <person name="Wibberg D.W."/>
            <person name="Jelonek L.J."/>
            <person name="Rupp O.R."/>
            <person name="Hennig M.H."/>
            <person name="Eikmeyer F.E."/>
            <person name="Goesmann A.G."/>
            <person name="Hartmann A.H."/>
            <person name="Borriss R.B."/>
            <person name="Grosch R.G."/>
            <person name="Puehler A.P."/>
            <person name="Schlueter A.S."/>
        </authorList>
    </citation>
    <scope>NUCLEOTIDE SEQUENCE [LARGE SCALE GENOMIC DNA]</scope>
    <source>
        <strain evidence="3">AG1-IB / isolate 7/3/14</strain>
    </source>
</reference>
<gene>
    <name evidence="2" type="ORF">BN14_06685</name>
</gene>
<evidence type="ECO:0000256" key="1">
    <source>
        <dbReference type="SAM" id="MobiDB-lite"/>
    </source>
</evidence>
<dbReference type="Proteomes" id="UP000012065">
    <property type="component" value="Unassembled WGS sequence"/>
</dbReference>
<name>M5C9Y2_THACB</name>
<comment type="caution">
    <text evidence="2">The sequence shown here is derived from an EMBL/GenBank/DDBJ whole genome shotgun (WGS) entry which is preliminary data.</text>
</comment>
<dbReference type="AlphaFoldDB" id="M5C9Y2"/>
<protein>
    <submittedName>
        <fullName evidence="2">Uncharacterized protein</fullName>
    </submittedName>
</protein>
<dbReference type="InterPro" id="IPR040521">
    <property type="entry name" value="KDZ"/>
</dbReference>